<dbReference type="Proteomes" id="UP000316238">
    <property type="component" value="Unassembled WGS sequence"/>
</dbReference>
<name>A0A521G1K8_9BACT</name>
<dbReference type="InterPro" id="IPR052349">
    <property type="entry name" value="Metallo-hydrolase_Enzymes"/>
</dbReference>
<dbReference type="GO" id="GO:0016814">
    <property type="term" value="F:hydrolase activity, acting on carbon-nitrogen (but not peptide) bonds, in cyclic amidines"/>
    <property type="evidence" value="ECO:0007669"/>
    <property type="project" value="TreeGrafter"/>
</dbReference>
<dbReference type="Gene3D" id="3.20.20.140">
    <property type="entry name" value="Metal-dependent hydrolases"/>
    <property type="match status" value="1"/>
</dbReference>
<evidence type="ECO:0000259" key="1">
    <source>
        <dbReference type="PROSITE" id="PS51855"/>
    </source>
</evidence>
<dbReference type="InterPro" id="IPR036914">
    <property type="entry name" value="MGS-like_dom_sf"/>
</dbReference>
<dbReference type="SUPFAM" id="SSF52335">
    <property type="entry name" value="Methylglyoxal synthase-like"/>
    <property type="match status" value="1"/>
</dbReference>
<dbReference type="InterPro" id="IPR006680">
    <property type="entry name" value="Amidohydro-rel"/>
</dbReference>
<feature type="domain" description="MGS-like" evidence="1">
    <location>
        <begin position="15"/>
        <end position="172"/>
    </location>
</feature>
<dbReference type="EMBL" id="NQJD01000015">
    <property type="protein sequence ID" value="TAA74902.1"/>
    <property type="molecule type" value="Genomic_DNA"/>
</dbReference>
<dbReference type="NCBIfam" id="NF005365">
    <property type="entry name" value="PRK06886.1"/>
    <property type="match status" value="1"/>
</dbReference>
<dbReference type="PANTHER" id="PTHR32027">
    <property type="entry name" value="CYTOSINE DEAMINASE"/>
    <property type="match status" value="1"/>
</dbReference>
<accession>A0A521G1K8</accession>
<keyword evidence="3" id="KW-1185">Reference proteome</keyword>
<organism evidence="2 3">
    <name type="scientific">Candidatus Electronema aureum</name>
    <dbReference type="NCBI Taxonomy" id="2005002"/>
    <lineage>
        <taxon>Bacteria</taxon>
        <taxon>Pseudomonadati</taxon>
        <taxon>Thermodesulfobacteriota</taxon>
        <taxon>Desulfobulbia</taxon>
        <taxon>Desulfobulbales</taxon>
        <taxon>Desulfobulbaceae</taxon>
        <taxon>Candidatus Electronema</taxon>
    </lineage>
</organism>
<reference evidence="2" key="1">
    <citation type="submission" date="2017-07" db="EMBL/GenBank/DDBJ databases">
        <title>The cable genome - Insights into the physiology and evolution of filamentous bacteria capable of sulfide oxidation via long distance electron transfer.</title>
        <authorList>
            <person name="Thorup C."/>
            <person name="Bjerg J.T."/>
            <person name="Schreiber L."/>
            <person name="Nielsen L.P."/>
            <person name="Kjeldsen K.U."/>
            <person name="Boesen T."/>
            <person name="Boggild A."/>
            <person name="Meysman F."/>
            <person name="Geelhoed J."/>
            <person name="Schramm A."/>
        </authorList>
    </citation>
    <scope>NUCLEOTIDE SEQUENCE [LARGE SCALE GENOMIC DNA]</scope>
    <source>
        <strain evidence="2">GS</strain>
    </source>
</reference>
<dbReference type="Pfam" id="PF01979">
    <property type="entry name" value="Amidohydro_1"/>
    <property type="match status" value="1"/>
</dbReference>
<dbReference type="InterPro" id="IPR032466">
    <property type="entry name" value="Metal_Hydrolase"/>
</dbReference>
<sequence>MTHFDQSLDLLAFNLKLASRSTRTRILVSSGKQEDKKALLPHIKELHEVGVEFFATTGTSQFLLDNGVSNTTLHKIADNIAPNILHYLSDSKFDLVINILTGNKDYDEDSDSSTIRALCIENGIPIFTNIKLAAMTLERLLKDKKQNIFKYSITDPSAPWDMKKYFLQMVLEKGGFACYHAHFDKSYIISPDNLKLSQANMQKKWELYKYVKENYSESDLTERMSRCIEVMKAQGVTHCRTFIDADNTVKLLPMQVALALKEKYKHEIKIEIAVQPLEGVLEEKSRNFFEKACEMADVVGGLPSKDRPLPEKHLDIILSIAKNLGKPVDVHVDQENNPDENETELLALKAIEHGMEGRVRAVHSVSLAAKDQSERKRIMRVAKDAGLSFIVCPSAALSMKQLQKYAPLHNSIAPVEELVSSGLPVYLGADNIHDLFMPLVDGDMWTECRFLMEACRYYELETVANLATDKSGFSR</sequence>
<gene>
    <name evidence="2" type="ORF">CDV28_11537</name>
</gene>
<dbReference type="Gene3D" id="3.40.50.1380">
    <property type="entry name" value="Methylglyoxal synthase-like domain"/>
    <property type="match status" value="1"/>
</dbReference>
<dbReference type="PROSITE" id="PS51855">
    <property type="entry name" value="MGS"/>
    <property type="match status" value="1"/>
</dbReference>
<protein>
    <submittedName>
        <fullName evidence="2">Amidohydrolase family protein</fullName>
    </submittedName>
</protein>
<evidence type="ECO:0000313" key="3">
    <source>
        <dbReference type="Proteomes" id="UP000316238"/>
    </source>
</evidence>
<dbReference type="Pfam" id="PF02142">
    <property type="entry name" value="MGS"/>
    <property type="match status" value="1"/>
</dbReference>
<dbReference type="PANTHER" id="PTHR32027:SF0">
    <property type="entry name" value="CYTOSINE DEAMINASE"/>
    <property type="match status" value="1"/>
</dbReference>
<dbReference type="SUPFAM" id="SSF51556">
    <property type="entry name" value="Metallo-dependent hydrolases"/>
    <property type="match status" value="1"/>
</dbReference>
<evidence type="ECO:0000313" key="2">
    <source>
        <dbReference type="EMBL" id="TAA74902.1"/>
    </source>
</evidence>
<dbReference type="SMART" id="SM00851">
    <property type="entry name" value="MGS"/>
    <property type="match status" value="1"/>
</dbReference>
<comment type="caution">
    <text evidence="2">The sequence shown here is derived from an EMBL/GenBank/DDBJ whole genome shotgun (WGS) entry which is preliminary data.</text>
</comment>
<dbReference type="InterPro" id="IPR011607">
    <property type="entry name" value="MGS-like_dom"/>
</dbReference>
<dbReference type="AlphaFoldDB" id="A0A521G1K8"/>
<proteinExistence type="predicted"/>